<feature type="region of interest" description="Disordered" evidence="10">
    <location>
        <begin position="308"/>
        <end position="354"/>
    </location>
</feature>
<keyword evidence="7" id="KW-0406">Ion transport</keyword>
<comment type="caution">
    <text evidence="13">The sequence shown here is derived from an EMBL/GenBank/DDBJ whole genome shotgun (WGS) entry which is preliminary data.</text>
</comment>
<dbReference type="EMBL" id="JADWDJ010000009">
    <property type="protein sequence ID" value="KAG5275874.1"/>
    <property type="molecule type" value="Genomic_DNA"/>
</dbReference>
<feature type="compositionally biased region" description="Polar residues" evidence="10">
    <location>
        <begin position="403"/>
        <end position="412"/>
    </location>
</feature>
<feature type="compositionally biased region" description="Polar residues" evidence="10">
    <location>
        <begin position="26"/>
        <end position="35"/>
    </location>
</feature>
<dbReference type="InterPro" id="IPR013099">
    <property type="entry name" value="K_chnl_dom"/>
</dbReference>
<feature type="compositionally biased region" description="Basic and acidic residues" evidence="10">
    <location>
        <begin position="132"/>
        <end position="143"/>
    </location>
</feature>
<dbReference type="PANTHER" id="PTHR10153">
    <property type="entry name" value="SMALL CONDUCTANCE CALCIUM-ACTIVATED POTASSIUM CHANNEL"/>
    <property type="match status" value="1"/>
</dbReference>
<dbReference type="PRINTS" id="PR01451">
    <property type="entry name" value="SKCHANNEL"/>
</dbReference>
<dbReference type="GO" id="GO:0030018">
    <property type="term" value="C:Z disc"/>
    <property type="evidence" value="ECO:0007669"/>
    <property type="project" value="UniProtKB-SubCell"/>
</dbReference>
<dbReference type="GO" id="GO:0016286">
    <property type="term" value="F:small conductance calcium-activated potassium channel activity"/>
    <property type="evidence" value="ECO:0007669"/>
    <property type="project" value="InterPro"/>
</dbReference>
<dbReference type="Pfam" id="PF02888">
    <property type="entry name" value="CaMBD"/>
    <property type="match status" value="1"/>
</dbReference>
<feature type="domain" description="Calmodulin-binding" evidence="12">
    <location>
        <begin position="845"/>
        <end position="921"/>
    </location>
</feature>
<feature type="transmembrane region" description="Helical" evidence="11">
    <location>
        <begin position="567"/>
        <end position="584"/>
    </location>
</feature>
<keyword evidence="4 11" id="KW-0812">Transmembrane</keyword>
<evidence type="ECO:0000256" key="7">
    <source>
        <dbReference type="ARBA" id="ARBA00023065"/>
    </source>
</evidence>
<evidence type="ECO:0000259" key="12">
    <source>
        <dbReference type="SMART" id="SM01053"/>
    </source>
</evidence>
<evidence type="ECO:0000256" key="9">
    <source>
        <dbReference type="ARBA" id="ARBA00023303"/>
    </source>
</evidence>
<keyword evidence="3" id="KW-0813">Transport</keyword>
<feature type="transmembrane region" description="Helical" evidence="11">
    <location>
        <begin position="678"/>
        <end position="701"/>
    </location>
</feature>
<dbReference type="Gene3D" id="1.10.287.70">
    <property type="match status" value="2"/>
</dbReference>
<feature type="region of interest" description="Disordered" evidence="10">
    <location>
        <begin position="1"/>
        <end position="165"/>
    </location>
</feature>
<feature type="compositionally biased region" description="Basic residues" evidence="10">
    <location>
        <begin position="239"/>
        <end position="248"/>
    </location>
</feature>
<dbReference type="SUPFAM" id="SSF81324">
    <property type="entry name" value="Voltage-gated potassium channels"/>
    <property type="match status" value="1"/>
</dbReference>
<evidence type="ECO:0000256" key="3">
    <source>
        <dbReference type="ARBA" id="ARBA00022448"/>
    </source>
</evidence>
<dbReference type="Pfam" id="PF07885">
    <property type="entry name" value="Ion_trans_2"/>
    <property type="match status" value="1"/>
</dbReference>
<dbReference type="Pfam" id="PF03530">
    <property type="entry name" value="SK_channel"/>
    <property type="match status" value="1"/>
</dbReference>
<evidence type="ECO:0000256" key="11">
    <source>
        <dbReference type="SAM" id="Phobius"/>
    </source>
</evidence>
<organism evidence="13 14">
    <name type="scientific">Alosa alosa</name>
    <name type="common">allis shad</name>
    <dbReference type="NCBI Taxonomy" id="278164"/>
    <lineage>
        <taxon>Eukaryota</taxon>
        <taxon>Metazoa</taxon>
        <taxon>Chordata</taxon>
        <taxon>Craniata</taxon>
        <taxon>Vertebrata</taxon>
        <taxon>Euteleostomi</taxon>
        <taxon>Actinopterygii</taxon>
        <taxon>Neopterygii</taxon>
        <taxon>Teleostei</taxon>
        <taxon>Clupei</taxon>
        <taxon>Clupeiformes</taxon>
        <taxon>Clupeoidei</taxon>
        <taxon>Clupeidae</taxon>
        <taxon>Alosa</taxon>
    </lineage>
</organism>
<dbReference type="FunFam" id="1.10.287.70:FF:000022">
    <property type="entry name" value="Small conductance calcium-activated potassium channel, isoform O"/>
    <property type="match status" value="1"/>
</dbReference>
<keyword evidence="5" id="KW-0112">Calmodulin-binding</keyword>
<feature type="compositionally biased region" description="Polar residues" evidence="10">
    <location>
        <begin position="252"/>
        <end position="261"/>
    </location>
</feature>
<dbReference type="Proteomes" id="UP000823561">
    <property type="component" value="Chromosome 9"/>
</dbReference>
<dbReference type="SUPFAM" id="SSF81327">
    <property type="entry name" value="Small-conductance potassium channel"/>
    <property type="match status" value="1"/>
</dbReference>
<reference evidence="13" key="1">
    <citation type="submission" date="2020-10" db="EMBL/GenBank/DDBJ databases">
        <title>Chromosome-scale genome assembly of the Allis shad, Alosa alosa.</title>
        <authorList>
            <person name="Margot Z."/>
            <person name="Christophe K."/>
            <person name="Cabau C."/>
            <person name="Louis A."/>
            <person name="Berthelot C."/>
            <person name="Parey E."/>
            <person name="Roest Crollius H."/>
            <person name="Montfort J."/>
            <person name="Robinson-Rechavi M."/>
            <person name="Bucao C."/>
            <person name="Bouchez O."/>
            <person name="Gislard M."/>
            <person name="Lluch J."/>
            <person name="Milhes M."/>
            <person name="Lampietro C."/>
            <person name="Lopez Roques C."/>
            <person name="Donnadieu C."/>
            <person name="Braasch I."/>
            <person name="Desvignes T."/>
            <person name="Postlethwait J."/>
            <person name="Bobe J."/>
            <person name="Guiguen Y."/>
        </authorList>
    </citation>
    <scope>NUCLEOTIDE SEQUENCE</scope>
    <source>
        <strain evidence="13">M-15738</strain>
        <tissue evidence="13">Blood</tissue>
    </source>
</reference>
<feature type="compositionally biased region" description="Low complexity" evidence="10">
    <location>
        <begin position="376"/>
        <end position="386"/>
    </location>
</feature>
<dbReference type="SMART" id="SM01053">
    <property type="entry name" value="CaMBD"/>
    <property type="match status" value="1"/>
</dbReference>
<dbReference type="GO" id="GO:0005516">
    <property type="term" value="F:calmodulin binding"/>
    <property type="evidence" value="ECO:0007669"/>
    <property type="project" value="UniProtKB-KW"/>
</dbReference>
<dbReference type="InterPro" id="IPR015449">
    <property type="entry name" value="K_chnl_Ca-activ_SK"/>
</dbReference>
<feature type="compositionally biased region" description="Low complexity" evidence="10">
    <location>
        <begin position="988"/>
        <end position="1002"/>
    </location>
</feature>
<dbReference type="InterPro" id="IPR004178">
    <property type="entry name" value="CaM-bd_dom"/>
</dbReference>
<protein>
    <recommendedName>
        <fullName evidence="12">Calmodulin-binding domain-containing protein</fullName>
    </recommendedName>
</protein>
<evidence type="ECO:0000256" key="2">
    <source>
        <dbReference type="ARBA" id="ARBA00004216"/>
    </source>
</evidence>
<evidence type="ECO:0000256" key="10">
    <source>
        <dbReference type="SAM" id="MobiDB-lite"/>
    </source>
</evidence>
<feature type="transmembrane region" description="Helical" evidence="11">
    <location>
        <begin position="807"/>
        <end position="827"/>
    </location>
</feature>
<dbReference type="FunFam" id="1.10.287.70:FF:000027">
    <property type="entry name" value="Small conductance calcium-activated potassium channel, isoform O"/>
    <property type="match status" value="1"/>
</dbReference>
<feature type="compositionally biased region" description="Polar residues" evidence="10">
    <location>
        <begin position="52"/>
        <end position="68"/>
    </location>
</feature>
<evidence type="ECO:0000313" key="13">
    <source>
        <dbReference type="EMBL" id="KAG5275874.1"/>
    </source>
</evidence>
<evidence type="ECO:0000256" key="1">
    <source>
        <dbReference type="ARBA" id="ARBA00004141"/>
    </source>
</evidence>
<feature type="transmembrane region" description="Helical" evidence="11">
    <location>
        <begin position="647"/>
        <end position="666"/>
    </location>
</feature>
<name>A0AAV6GN64_9TELE</name>
<comment type="subcellular location">
    <subcellularLocation>
        <location evidence="2">Cytoplasm</location>
        <location evidence="2">Myofibril</location>
        <location evidence="2">Sarcomere</location>
        <location evidence="2">Z line</location>
    </subcellularLocation>
    <subcellularLocation>
        <location evidence="1">Membrane</location>
        <topology evidence="1">Multi-pass membrane protein</topology>
    </subcellularLocation>
</comment>
<feature type="compositionally biased region" description="Polar residues" evidence="10">
    <location>
        <begin position="97"/>
        <end position="116"/>
    </location>
</feature>
<dbReference type="InterPro" id="IPR036122">
    <property type="entry name" value="CaM-bd_dom_sf"/>
</dbReference>
<feature type="transmembrane region" description="Helical" evidence="11">
    <location>
        <begin position="599"/>
        <end position="621"/>
    </location>
</feature>
<feature type="transmembrane region" description="Helical" evidence="11">
    <location>
        <begin position="778"/>
        <end position="795"/>
    </location>
</feature>
<keyword evidence="9" id="KW-0407">Ion channel</keyword>
<feature type="compositionally biased region" description="Basic and acidic residues" evidence="10">
    <location>
        <begin position="390"/>
        <end position="402"/>
    </location>
</feature>
<evidence type="ECO:0000256" key="4">
    <source>
        <dbReference type="ARBA" id="ARBA00022692"/>
    </source>
</evidence>
<feature type="region of interest" description="Disordered" evidence="10">
    <location>
        <begin position="979"/>
        <end position="1020"/>
    </location>
</feature>
<feature type="compositionally biased region" description="Gly residues" evidence="10">
    <location>
        <begin position="514"/>
        <end position="527"/>
    </location>
</feature>
<evidence type="ECO:0000256" key="5">
    <source>
        <dbReference type="ARBA" id="ARBA00022860"/>
    </source>
</evidence>
<keyword evidence="6 11" id="KW-1133">Transmembrane helix</keyword>
<dbReference type="GO" id="GO:0016020">
    <property type="term" value="C:membrane"/>
    <property type="evidence" value="ECO:0007669"/>
    <property type="project" value="UniProtKB-SubCell"/>
</dbReference>
<dbReference type="AlphaFoldDB" id="A0AAV6GN64"/>
<feature type="region of interest" description="Disordered" evidence="10">
    <location>
        <begin position="497"/>
        <end position="542"/>
    </location>
</feature>
<feature type="region of interest" description="Disordered" evidence="10">
    <location>
        <begin position="238"/>
        <end position="261"/>
    </location>
</feature>
<accession>A0AAV6GN64</accession>
<proteinExistence type="predicted"/>
<feature type="region of interest" description="Disordered" evidence="10">
    <location>
        <begin position="372"/>
        <end position="427"/>
    </location>
</feature>
<feature type="transmembrane region" description="Helical" evidence="11">
    <location>
        <begin position="738"/>
        <end position="758"/>
    </location>
</feature>
<keyword evidence="8 11" id="KW-0472">Membrane</keyword>
<keyword evidence="14" id="KW-1185">Reference proteome</keyword>
<evidence type="ECO:0000256" key="8">
    <source>
        <dbReference type="ARBA" id="ARBA00023136"/>
    </source>
</evidence>
<evidence type="ECO:0000313" key="14">
    <source>
        <dbReference type="Proteomes" id="UP000823561"/>
    </source>
</evidence>
<evidence type="ECO:0000256" key="6">
    <source>
        <dbReference type="ARBA" id="ARBA00022989"/>
    </source>
</evidence>
<sequence>MRLVLVKPTNETRRLDSTGAARSEGVSDQCNTEPQSEPVAGVEGMQHHCSGVGNQAPTQQLTGAQSSATPPPQAGLSQVAPACSLPPPPPTHKPRVSTLSRHSQQELPSPLTQETCHATELQRGGSPAAKSPGDHHRHLEQGGKLHHHHHQSWGRQQGLGTTGEPQAELPVYQDTYGRLPEEGNSSCQRHPLRCAHNSPELYSRSQARGDQWHKAANCQQEHHACHCRREHHQLLQQQQHHHHNHYKLHQQSAPCSSVATNSPRSPSLGKCRVSDGSQQVVLFQPGDAQPAPLQVQQQRLVGSSHPNCCANGSRELSRHQHFSLPQQQQYQQPDSHAHWHHPCNSDGRRTGEHYPSCPRHCHQSANCPHSRCQGVRSPSAGSSSRSGRPHSTDSRLWLENHLQEGTQSSRGQKVNADGQKLSHAGSQPCLSQSARACSEIAMNSCSRYNGGVGSRPLGSLGASRRNLAELDSETQPLQTLHSSGLEVVVSKGHDDLLHHHHHHRKASSESLPREGGGGVGGSGGGSPGDVEQPRGRGGSVRAMQKKNKDIGIKLGHRRALFEKRKRLSDYALIFGMFGIVVMVTETELSWGVYSKESSYSFALKCLISLSTVILLGLIIMYHAREIQLFMVDNGADDWRIAMTQERVFFIVLELLVCAIHPIPGQYVFTWTARLAYTYAPSVTIADVDIILSIPMFLRLYLIGRVMLLHSKLFTDASSRSIGALNKINFNTRFVMKTLMTICPGTVLLVFSISSWIIAAWTVRVCERYHDRQEVTSNFLGAMWLISITFLSIGYGDMVPNTYCGKGVCLLTGIMGAGCTALVVAVVARKLELTKAEKHVHNFMMDTQLCKRVKNTAANVLRETWLIYKHTKLVRKIDHAKVRKHQRKFLQAIHQLRSVKMEQRKLNDQANTLVDLAKTQNVMYDLVSELQERSEELDKRIGTLEEKLDAIGGSLQALPGLLSQTILQQQRDFLQGLLAQRATQEQRPGSQGSQGSQRSWTPTRQRRRSPSTAPHTSSDSG</sequence>
<gene>
    <name evidence="13" type="ORF">AALO_G00125490</name>
</gene>